<dbReference type="GO" id="GO:0008177">
    <property type="term" value="F:succinate dehydrogenase (quinone) activity"/>
    <property type="evidence" value="ECO:0007669"/>
    <property type="project" value="UniProtKB-EC"/>
</dbReference>
<name>A0A7W7L5S1_STRNE</name>
<evidence type="ECO:0000256" key="4">
    <source>
        <dbReference type="ARBA" id="ARBA00023004"/>
    </source>
</evidence>
<dbReference type="InterPro" id="IPR012675">
    <property type="entry name" value="Beta-grasp_dom_sf"/>
</dbReference>
<comment type="similarity">
    <text evidence="2">Belongs to the succinate dehydrogenase/fumarate reductase iron-sulfur protein family.</text>
</comment>
<dbReference type="GO" id="GO:0051537">
    <property type="term" value="F:2 iron, 2 sulfur cluster binding"/>
    <property type="evidence" value="ECO:0007669"/>
    <property type="project" value="InterPro"/>
</dbReference>
<dbReference type="RefSeq" id="WP_184729675.1">
    <property type="nucleotide sequence ID" value="NZ_BMRW01000001.1"/>
</dbReference>
<dbReference type="PROSITE" id="PS51379">
    <property type="entry name" value="4FE4S_FER_2"/>
    <property type="match status" value="1"/>
</dbReference>
<dbReference type="GO" id="GO:0009060">
    <property type="term" value="P:aerobic respiration"/>
    <property type="evidence" value="ECO:0007669"/>
    <property type="project" value="TreeGrafter"/>
</dbReference>
<dbReference type="InterPro" id="IPR006058">
    <property type="entry name" value="2Fe2S_fd_BS"/>
</dbReference>
<dbReference type="GO" id="GO:0046872">
    <property type="term" value="F:metal ion binding"/>
    <property type="evidence" value="ECO:0007669"/>
    <property type="project" value="UniProtKB-KW"/>
</dbReference>
<dbReference type="SUPFAM" id="SSF54292">
    <property type="entry name" value="2Fe-2S ferredoxin-like"/>
    <property type="match status" value="1"/>
</dbReference>
<keyword evidence="4" id="KW-0408">Iron</keyword>
<dbReference type="AlphaFoldDB" id="A0A7W7L5S1"/>
<dbReference type="InterPro" id="IPR017896">
    <property type="entry name" value="4Fe4S_Fe-S-bd"/>
</dbReference>
<accession>A0A7W7L5S1</accession>
<evidence type="ECO:0000259" key="7">
    <source>
        <dbReference type="PROSITE" id="PS51379"/>
    </source>
</evidence>
<dbReference type="PANTHER" id="PTHR11921:SF41">
    <property type="entry name" value="SUCCINATE DEHYDROGENASE"/>
    <property type="match status" value="1"/>
</dbReference>
<dbReference type="NCBIfam" id="NF005746">
    <property type="entry name" value="PRK07570.1"/>
    <property type="match status" value="1"/>
</dbReference>
<dbReference type="InterPro" id="IPR036010">
    <property type="entry name" value="2Fe-2S_ferredoxin-like_sf"/>
</dbReference>
<organism evidence="8 9">
    <name type="scientific">Streptomyces netropsis</name>
    <name type="common">Streptoverticillium netropsis</name>
    <dbReference type="NCBI Taxonomy" id="55404"/>
    <lineage>
        <taxon>Bacteria</taxon>
        <taxon>Bacillati</taxon>
        <taxon>Actinomycetota</taxon>
        <taxon>Actinomycetes</taxon>
        <taxon>Kitasatosporales</taxon>
        <taxon>Streptomycetaceae</taxon>
        <taxon>Streptomyces</taxon>
    </lineage>
</organism>
<proteinExistence type="inferred from homology"/>
<evidence type="ECO:0000256" key="1">
    <source>
        <dbReference type="ARBA" id="ARBA00001927"/>
    </source>
</evidence>
<dbReference type="Pfam" id="PF13085">
    <property type="entry name" value="Fer2_3"/>
    <property type="match status" value="1"/>
</dbReference>
<dbReference type="EC" id="1.3.5.4" evidence="8"/>
<dbReference type="GO" id="GO:0009055">
    <property type="term" value="F:electron transfer activity"/>
    <property type="evidence" value="ECO:0007669"/>
    <property type="project" value="InterPro"/>
</dbReference>
<evidence type="ECO:0000256" key="6">
    <source>
        <dbReference type="ARBA" id="ARBA00034078"/>
    </source>
</evidence>
<dbReference type="SUPFAM" id="SSF46548">
    <property type="entry name" value="alpha-helical ferredoxin"/>
    <property type="match status" value="1"/>
</dbReference>
<gene>
    <name evidence="8" type="ORF">FHS38_000194</name>
</gene>
<keyword evidence="5" id="KW-0411">Iron-sulfur</keyword>
<dbReference type="EMBL" id="JACHJG010000001">
    <property type="protein sequence ID" value="MBB4884185.1"/>
    <property type="molecule type" value="Genomic_DNA"/>
</dbReference>
<dbReference type="InterPro" id="IPR009051">
    <property type="entry name" value="Helical_ferredxn"/>
</dbReference>
<dbReference type="InterPro" id="IPR050573">
    <property type="entry name" value="SDH/FRD_Iron-Sulfur"/>
</dbReference>
<dbReference type="GO" id="GO:0022904">
    <property type="term" value="P:respiratory electron transport chain"/>
    <property type="evidence" value="ECO:0007669"/>
    <property type="project" value="TreeGrafter"/>
</dbReference>
<evidence type="ECO:0000256" key="3">
    <source>
        <dbReference type="ARBA" id="ARBA00022723"/>
    </source>
</evidence>
<feature type="domain" description="4Fe-4S ferredoxin-type" evidence="7">
    <location>
        <begin position="149"/>
        <end position="179"/>
    </location>
</feature>
<reference evidence="8 9" key="1">
    <citation type="submission" date="2020-08" db="EMBL/GenBank/DDBJ databases">
        <title>Genomic Encyclopedia of Type Strains, Phase III (KMG-III): the genomes of soil and plant-associated and newly described type strains.</title>
        <authorList>
            <person name="Whitman W."/>
        </authorList>
    </citation>
    <scope>NUCLEOTIDE SEQUENCE [LARGE SCALE GENOMIC DNA]</scope>
    <source>
        <strain evidence="8 9">CECT 3265</strain>
    </source>
</reference>
<dbReference type="Gene3D" id="3.10.20.30">
    <property type="match status" value="1"/>
</dbReference>
<sequence>MNLTLRIWRQTGPDSAGAMTTYEVTGISPDMSFLEMLDHLNEELILAGDEPVAFDHDCREGICGACGMVINGQAHGPERTTTCQLHMRHFEDGDTVDVEPWRASAFPVVKDLVVDRSAFDRIIGAGGYVSVPTGAAPDAHATPVPKPVADLAFEHAECIGCGACVAACPNGSAMLFTSAKVVHLNVLPQGAPERESRVLDMVGAMDDQSFGGCTNTGECATACPKGIPLSSIATMNREYLRATLKGGARR</sequence>
<evidence type="ECO:0000256" key="5">
    <source>
        <dbReference type="ARBA" id="ARBA00023014"/>
    </source>
</evidence>
<dbReference type="PROSITE" id="PS00198">
    <property type="entry name" value="4FE4S_FER_1"/>
    <property type="match status" value="1"/>
</dbReference>
<protein>
    <submittedName>
        <fullName evidence="8">Succinate dehydrogenase / fumarate reductase iron-sulfur subunit</fullName>
        <ecNumber evidence="8">1.3.5.1</ecNumber>
        <ecNumber evidence="8">1.3.5.4</ecNumber>
    </submittedName>
</protein>
<dbReference type="Proteomes" id="UP000556436">
    <property type="component" value="Unassembled WGS sequence"/>
</dbReference>
<keyword evidence="3" id="KW-0479">Metal-binding</keyword>
<comment type="cofactor">
    <cofactor evidence="6">
        <name>[2Fe-2S] cluster</name>
        <dbReference type="ChEBI" id="CHEBI:190135"/>
    </cofactor>
</comment>
<evidence type="ECO:0000313" key="8">
    <source>
        <dbReference type="EMBL" id="MBB4884185.1"/>
    </source>
</evidence>
<dbReference type="Gene3D" id="1.10.1060.10">
    <property type="entry name" value="Alpha-helical ferredoxin"/>
    <property type="match status" value="1"/>
</dbReference>
<dbReference type="PROSITE" id="PS00197">
    <property type="entry name" value="2FE2S_FER_1"/>
    <property type="match status" value="1"/>
</dbReference>
<dbReference type="InterPro" id="IPR017900">
    <property type="entry name" value="4Fe4S_Fe_S_CS"/>
</dbReference>
<dbReference type="EC" id="1.3.5.1" evidence="8"/>
<dbReference type="InterPro" id="IPR025192">
    <property type="entry name" value="Succ_DH/fum_Rdtase_N"/>
</dbReference>
<comment type="cofactor">
    <cofactor evidence="1">
        <name>[3Fe-4S] cluster</name>
        <dbReference type="ChEBI" id="CHEBI:21137"/>
    </cofactor>
</comment>
<comment type="caution">
    <text evidence="8">The sequence shown here is derived from an EMBL/GenBank/DDBJ whole genome shotgun (WGS) entry which is preliminary data.</text>
</comment>
<dbReference type="PANTHER" id="PTHR11921">
    <property type="entry name" value="SUCCINATE DEHYDROGENASE IRON-SULFUR PROTEIN"/>
    <property type="match status" value="1"/>
</dbReference>
<evidence type="ECO:0000313" key="9">
    <source>
        <dbReference type="Proteomes" id="UP000556436"/>
    </source>
</evidence>
<dbReference type="Pfam" id="PF12838">
    <property type="entry name" value="Fer4_7"/>
    <property type="match status" value="1"/>
</dbReference>
<keyword evidence="8" id="KW-0560">Oxidoreductase</keyword>
<evidence type="ECO:0000256" key="2">
    <source>
        <dbReference type="ARBA" id="ARBA00009433"/>
    </source>
</evidence>
<keyword evidence="9" id="KW-1185">Reference proteome</keyword>